<accession>A0A9P1GIH5</accession>
<dbReference type="Gene3D" id="2.60.120.10">
    <property type="entry name" value="Jelly Rolls"/>
    <property type="match status" value="1"/>
</dbReference>
<reference evidence="2" key="1">
    <citation type="submission" date="2022-10" db="EMBL/GenBank/DDBJ databases">
        <authorList>
            <person name="Chen Y."/>
            <person name="Dougan E. K."/>
            <person name="Chan C."/>
            <person name="Rhodes N."/>
            <person name="Thang M."/>
        </authorList>
    </citation>
    <scope>NUCLEOTIDE SEQUENCE</scope>
</reference>
<name>A0A9P1GIH5_9DINO</name>
<dbReference type="Proteomes" id="UP001152797">
    <property type="component" value="Unassembled WGS sequence"/>
</dbReference>
<keyword evidence="5" id="KW-1185">Reference proteome</keyword>
<feature type="domain" description="Cyclic nucleotide-binding" evidence="1">
    <location>
        <begin position="58"/>
        <end position="87"/>
    </location>
</feature>
<evidence type="ECO:0000313" key="5">
    <source>
        <dbReference type="Proteomes" id="UP001152797"/>
    </source>
</evidence>
<sequence length="191" mass="21246">MPPPKCLEDCEFVAVKASTFRKAGPLGYFTNDGFFFADLTIPWDGTSRLPRLAKTAEFSKEAKGQVIFRQGDPGKGCFMLVKGQVTVHVRKGAKGHRWPPTPRMAGGDMPTLTEWRRSGLEAFDDASRREELKYGRPPREEQSFRTTEGFSTFGKESNYGDMVKWLREGTLFGAGHTQTGMTPGISGVNRC</sequence>
<protein>
    <submittedName>
        <fullName evidence="4">cAMP-dependent protein kinase regulatory subunit</fullName>
    </submittedName>
</protein>
<dbReference type="SUPFAM" id="SSF51206">
    <property type="entry name" value="cAMP-binding domain-like"/>
    <property type="match status" value="1"/>
</dbReference>
<comment type="caution">
    <text evidence="2">The sequence shown here is derived from an EMBL/GenBank/DDBJ whole genome shotgun (WGS) entry which is preliminary data.</text>
</comment>
<proteinExistence type="predicted"/>
<organism evidence="2">
    <name type="scientific">Cladocopium goreaui</name>
    <dbReference type="NCBI Taxonomy" id="2562237"/>
    <lineage>
        <taxon>Eukaryota</taxon>
        <taxon>Sar</taxon>
        <taxon>Alveolata</taxon>
        <taxon>Dinophyceae</taxon>
        <taxon>Suessiales</taxon>
        <taxon>Symbiodiniaceae</taxon>
        <taxon>Cladocopium</taxon>
    </lineage>
</organism>
<dbReference type="PROSITE" id="PS50042">
    <property type="entry name" value="CNMP_BINDING_3"/>
    <property type="match status" value="1"/>
</dbReference>
<dbReference type="InterPro" id="IPR000595">
    <property type="entry name" value="cNMP-bd_dom"/>
</dbReference>
<gene>
    <name evidence="2" type="ORF">C1SCF055_LOCUS40022</name>
</gene>
<dbReference type="InterPro" id="IPR014710">
    <property type="entry name" value="RmlC-like_jellyroll"/>
</dbReference>
<evidence type="ECO:0000259" key="1">
    <source>
        <dbReference type="PROSITE" id="PS50042"/>
    </source>
</evidence>
<evidence type="ECO:0000313" key="2">
    <source>
        <dbReference type="EMBL" id="CAI4015176.1"/>
    </source>
</evidence>
<dbReference type="EMBL" id="CAMXCT030006518">
    <property type="protein sequence ID" value="CAL4802488.1"/>
    <property type="molecule type" value="Genomic_DNA"/>
</dbReference>
<evidence type="ECO:0000313" key="3">
    <source>
        <dbReference type="EMBL" id="CAL1168551.1"/>
    </source>
</evidence>
<dbReference type="InterPro" id="IPR018490">
    <property type="entry name" value="cNMP-bd_dom_sf"/>
</dbReference>
<dbReference type="EMBL" id="CAMXCT010006518">
    <property type="protein sequence ID" value="CAI4015176.1"/>
    <property type="molecule type" value="Genomic_DNA"/>
</dbReference>
<reference evidence="3" key="2">
    <citation type="submission" date="2024-04" db="EMBL/GenBank/DDBJ databases">
        <authorList>
            <person name="Chen Y."/>
            <person name="Shah S."/>
            <person name="Dougan E. K."/>
            <person name="Thang M."/>
            <person name="Chan C."/>
        </authorList>
    </citation>
    <scope>NUCLEOTIDE SEQUENCE [LARGE SCALE GENOMIC DNA]</scope>
</reference>
<dbReference type="AlphaFoldDB" id="A0A9P1GIH5"/>
<dbReference type="EMBL" id="CAMXCT020006518">
    <property type="protein sequence ID" value="CAL1168551.1"/>
    <property type="molecule type" value="Genomic_DNA"/>
</dbReference>
<evidence type="ECO:0000313" key="4">
    <source>
        <dbReference type="EMBL" id="CAL4802488.1"/>
    </source>
</evidence>